<feature type="region of interest" description="Disordered" evidence="1">
    <location>
        <begin position="563"/>
        <end position="585"/>
    </location>
</feature>
<organism evidence="2">
    <name type="scientific">Alexandrium monilatum</name>
    <dbReference type="NCBI Taxonomy" id="311494"/>
    <lineage>
        <taxon>Eukaryota</taxon>
        <taxon>Sar</taxon>
        <taxon>Alveolata</taxon>
        <taxon>Dinophyceae</taxon>
        <taxon>Gonyaulacales</taxon>
        <taxon>Pyrocystaceae</taxon>
        <taxon>Alexandrium</taxon>
    </lineage>
</organism>
<dbReference type="AlphaFoldDB" id="A0A7S4Q8D4"/>
<accession>A0A7S4Q8D4</accession>
<proteinExistence type="predicted"/>
<sequence length="585" mass="64289">MRGTGERRRGPAGRAAGRLLAFGLPGRALGAGLGGAWAAARGQPVERQATQELPGSVELVVRSYARELPVLLLFLRSVELYWPWDRALVVLDDSDADRKAASSLPSWCRAIHEASPPHLDKYIPVRYGKGKPLSTGYVRAQWSMFQMDLYTDCEYVAFFDSDVVLFTFVAPAVLFSAAGKAIIKGHRGAPMFNRAISILGWQWVAEFMQDFPLLLHRSTFGIARRQIARAATGVGTRCWKLGLCRHWDDLSKQLDRPRKAWGFDEAFLWLNNMLDLYGRRGLNDSTILPCAQSILGHVAWHNQRGLYSWSIMDEGLLAGFQGSQQEFELLHTGESGVLRVLPQEARCPSLSISFHLGHFSSDEVGRGSAEYFLTGRGMMQWGVCDAERDYELVWQRGGCVPLDASTQVQLHGSRPYDPESCAAQCWITPGCTNFFLARGESQACMVANAGCAKSEDVTGWDYYMLRTRKPTGREVPPPAESQSLGCWAAECAEGPGAWGCRPDNSLNDLLSLLSDAFRLSWVGVDKVPANCTPLAHLLGTYRQERAALLQSLGPAGRRLLVEAAAGSPRGPPPGPKAGNAAPRTY</sequence>
<protein>
    <submittedName>
        <fullName evidence="2">Uncharacterized protein</fullName>
    </submittedName>
</protein>
<name>A0A7S4Q8D4_9DINO</name>
<feature type="compositionally biased region" description="Low complexity" evidence="1">
    <location>
        <begin position="576"/>
        <end position="585"/>
    </location>
</feature>
<evidence type="ECO:0000256" key="1">
    <source>
        <dbReference type="SAM" id="MobiDB-lite"/>
    </source>
</evidence>
<gene>
    <name evidence="2" type="ORF">AMON00008_LOCUS15269</name>
</gene>
<reference evidence="2" key="1">
    <citation type="submission" date="2021-01" db="EMBL/GenBank/DDBJ databases">
        <authorList>
            <person name="Corre E."/>
            <person name="Pelletier E."/>
            <person name="Niang G."/>
            <person name="Scheremetjew M."/>
            <person name="Finn R."/>
            <person name="Kale V."/>
            <person name="Holt S."/>
            <person name="Cochrane G."/>
            <person name="Meng A."/>
            <person name="Brown T."/>
            <person name="Cohen L."/>
        </authorList>
    </citation>
    <scope>NUCLEOTIDE SEQUENCE</scope>
    <source>
        <strain evidence="2">CCMP3105</strain>
    </source>
</reference>
<evidence type="ECO:0000313" key="2">
    <source>
        <dbReference type="EMBL" id="CAE4575649.1"/>
    </source>
</evidence>
<dbReference type="EMBL" id="HBNR01022864">
    <property type="protein sequence ID" value="CAE4575649.1"/>
    <property type="molecule type" value="Transcribed_RNA"/>
</dbReference>